<comment type="similarity">
    <text evidence="15">Belongs to the ribF family.</text>
</comment>
<keyword evidence="11 15" id="KW-0067">ATP-binding</keyword>
<dbReference type="EC" id="2.7.7.2" evidence="15"/>
<dbReference type="FunFam" id="3.40.50.620:FF:000021">
    <property type="entry name" value="Riboflavin biosynthesis protein"/>
    <property type="match status" value="1"/>
</dbReference>
<dbReference type="NCBIfam" id="NF004159">
    <property type="entry name" value="PRK05627.1-2"/>
    <property type="match status" value="1"/>
</dbReference>
<comment type="pathway">
    <text evidence="2 15">Cofactor biosynthesis; FAD biosynthesis; FAD from FMN: step 1/1.</text>
</comment>
<protein>
    <recommendedName>
        <fullName evidence="15">Riboflavin biosynthesis protein</fullName>
    </recommendedName>
    <domain>
        <recommendedName>
            <fullName evidence="15">Riboflavin kinase</fullName>
            <ecNumber evidence="15">2.7.1.26</ecNumber>
        </recommendedName>
        <alternativeName>
            <fullName evidence="15">Flavokinase</fullName>
        </alternativeName>
    </domain>
    <domain>
        <recommendedName>
            <fullName evidence="15">FMN adenylyltransferase</fullName>
            <ecNumber evidence="15">2.7.7.2</ecNumber>
        </recommendedName>
        <alternativeName>
            <fullName evidence="15">FAD pyrophosphorylase</fullName>
        </alternativeName>
        <alternativeName>
            <fullName evidence="15">FAD synthase</fullName>
        </alternativeName>
    </domain>
</protein>
<dbReference type="NCBIfam" id="NF004163">
    <property type="entry name" value="PRK05627.1-6"/>
    <property type="match status" value="1"/>
</dbReference>
<proteinExistence type="inferred from homology"/>
<dbReference type="InterPro" id="IPR023468">
    <property type="entry name" value="Riboflavin_kinase"/>
</dbReference>
<dbReference type="Pfam" id="PF06574">
    <property type="entry name" value="FAD_syn"/>
    <property type="match status" value="1"/>
</dbReference>
<dbReference type="SUPFAM" id="SSF82114">
    <property type="entry name" value="Riboflavin kinase-like"/>
    <property type="match status" value="1"/>
</dbReference>
<evidence type="ECO:0000256" key="6">
    <source>
        <dbReference type="ARBA" id="ARBA00022679"/>
    </source>
</evidence>
<dbReference type="GO" id="GO:0005524">
    <property type="term" value="F:ATP binding"/>
    <property type="evidence" value="ECO:0007669"/>
    <property type="project" value="UniProtKB-UniRule"/>
</dbReference>
<evidence type="ECO:0000256" key="5">
    <source>
        <dbReference type="ARBA" id="ARBA00022643"/>
    </source>
</evidence>
<evidence type="ECO:0000256" key="15">
    <source>
        <dbReference type="PIRNR" id="PIRNR004491"/>
    </source>
</evidence>
<dbReference type="NCBIfam" id="TIGR00125">
    <property type="entry name" value="cyt_tran_rel"/>
    <property type="match status" value="1"/>
</dbReference>
<dbReference type="SMART" id="SM00904">
    <property type="entry name" value="Flavokinase"/>
    <property type="match status" value="1"/>
</dbReference>
<keyword evidence="5 15" id="KW-0288">FMN</keyword>
<dbReference type="AlphaFoldDB" id="A0A1Y1SI03"/>
<evidence type="ECO:0000256" key="7">
    <source>
        <dbReference type="ARBA" id="ARBA00022695"/>
    </source>
</evidence>
<evidence type="ECO:0000256" key="11">
    <source>
        <dbReference type="ARBA" id="ARBA00022840"/>
    </source>
</evidence>
<reference evidence="17 18" key="1">
    <citation type="submission" date="2013-04" db="EMBL/GenBank/DDBJ databases">
        <title>Oceanococcus atlanticus 22II-S10r2 Genome Sequencing.</title>
        <authorList>
            <person name="Lai Q."/>
            <person name="Li G."/>
            <person name="Shao Z."/>
        </authorList>
    </citation>
    <scope>NUCLEOTIDE SEQUENCE [LARGE SCALE GENOMIC DNA]</scope>
    <source>
        <strain evidence="17 18">22II-S10r2</strain>
    </source>
</reference>
<evidence type="ECO:0000256" key="9">
    <source>
        <dbReference type="ARBA" id="ARBA00022777"/>
    </source>
</evidence>
<dbReference type="Pfam" id="PF01687">
    <property type="entry name" value="Flavokinase"/>
    <property type="match status" value="1"/>
</dbReference>
<comment type="pathway">
    <text evidence="3 15">Cofactor biosynthesis; FMN biosynthesis; FMN from riboflavin (ATP route): step 1/1.</text>
</comment>
<dbReference type="InterPro" id="IPR014729">
    <property type="entry name" value="Rossmann-like_a/b/a_fold"/>
</dbReference>
<keyword evidence="10 15" id="KW-0274">FAD</keyword>
<keyword evidence="18" id="KW-1185">Reference proteome</keyword>
<dbReference type="Gene3D" id="2.40.30.30">
    <property type="entry name" value="Riboflavin kinase-like"/>
    <property type="match status" value="1"/>
</dbReference>
<dbReference type="NCBIfam" id="TIGR00083">
    <property type="entry name" value="ribF"/>
    <property type="match status" value="1"/>
</dbReference>
<comment type="catalytic activity">
    <reaction evidence="14 15">
        <text>FMN + ATP + H(+) = FAD + diphosphate</text>
        <dbReference type="Rhea" id="RHEA:17237"/>
        <dbReference type="ChEBI" id="CHEBI:15378"/>
        <dbReference type="ChEBI" id="CHEBI:30616"/>
        <dbReference type="ChEBI" id="CHEBI:33019"/>
        <dbReference type="ChEBI" id="CHEBI:57692"/>
        <dbReference type="ChEBI" id="CHEBI:58210"/>
        <dbReference type="EC" id="2.7.7.2"/>
    </reaction>
</comment>
<evidence type="ECO:0000313" key="17">
    <source>
        <dbReference type="EMBL" id="ORE88829.1"/>
    </source>
</evidence>
<keyword evidence="12" id="KW-0511">Multifunctional enzyme</keyword>
<evidence type="ECO:0000313" key="18">
    <source>
        <dbReference type="Proteomes" id="UP000192342"/>
    </source>
</evidence>
<dbReference type="InterPro" id="IPR015865">
    <property type="entry name" value="Riboflavin_kinase_bac/euk"/>
</dbReference>
<dbReference type="InterPro" id="IPR023465">
    <property type="entry name" value="Riboflavin_kinase_dom_sf"/>
</dbReference>
<sequence length="304" mass="33417">MRVIRGLSNIQAADRGAVVTLGNFDGVHLGHQALLEQLRRAAPEAPRCLVCFEPQPLEYLRPDLAPVRLQSLSEKLRFLRAQGLEQVLVLRFDQALASMPPQTFVTKVLVEGLGACCVVIGDDWRFGHQRAGDVNLLKAMAAQGGYRVEQLDTVAQARRRISSTRVREALQAGDLADVQGCLGRNFRLRGRVIHGQKLGRKLGAPTANVALRSPSPLRHGVYCVRLDGLPGVANIGVRPTIGGDAEHLEVHLLEGHHELYDHIVTVEFEAFLRPEQAFADLQQLQQAIAADVAQAQQHFQQDIA</sequence>
<gene>
    <name evidence="17" type="ORF">ATO7_03100</name>
</gene>
<keyword evidence="7 15" id="KW-0548">Nucleotidyltransferase</keyword>
<dbReference type="EMBL" id="AQQV01000001">
    <property type="protein sequence ID" value="ORE88829.1"/>
    <property type="molecule type" value="Genomic_DNA"/>
</dbReference>
<comment type="caution">
    <text evidence="17">The sequence shown here is derived from an EMBL/GenBank/DDBJ whole genome shotgun (WGS) entry which is preliminary data.</text>
</comment>
<dbReference type="PANTHER" id="PTHR22749:SF6">
    <property type="entry name" value="RIBOFLAVIN KINASE"/>
    <property type="match status" value="1"/>
</dbReference>
<evidence type="ECO:0000256" key="3">
    <source>
        <dbReference type="ARBA" id="ARBA00005201"/>
    </source>
</evidence>
<dbReference type="OrthoDB" id="9803667at2"/>
<dbReference type="GO" id="GO:0008531">
    <property type="term" value="F:riboflavin kinase activity"/>
    <property type="evidence" value="ECO:0007669"/>
    <property type="project" value="UniProtKB-UniRule"/>
</dbReference>
<evidence type="ECO:0000256" key="8">
    <source>
        <dbReference type="ARBA" id="ARBA00022741"/>
    </source>
</evidence>
<dbReference type="InterPro" id="IPR015864">
    <property type="entry name" value="FAD_synthase"/>
</dbReference>
<comment type="catalytic activity">
    <reaction evidence="13 15">
        <text>riboflavin + ATP = FMN + ADP + H(+)</text>
        <dbReference type="Rhea" id="RHEA:14357"/>
        <dbReference type="ChEBI" id="CHEBI:15378"/>
        <dbReference type="ChEBI" id="CHEBI:30616"/>
        <dbReference type="ChEBI" id="CHEBI:57986"/>
        <dbReference type="ChEBI" id="CHEBI:58210"/>
        <dbReference type="ChEBI" id="CHEBI:456216"/>
        <dbReference type="EC" id="2.7.1.26"/>
    </reaction>
</comment>
<dbReference type="UniPathway" id="UPA00276">
    <property type="reaction ID" value="UER00406"/>
</dbReference>
<dbReference type="InterPro" id="IPR004821">
    <property type="entry name" value="Cyt_trans-like"/>
</dbReference>
<dbReference type="RefSeq" id="WP_083559440.1">
    <property type="nucleotide sequence ID" value="NZ_AQQV01000001.1"/>
</dbReference>
<feature type="domain" description="Riboflavin kinase" evidence="16">
    <location>
        <begin position="181"/>
        <end position="300"/>
    </location>
</feature>
<dbReference type="Gene3D" id="3.40.50.620">
    <property type="entry name" value="HUPs"/>
    <property type="match status" value="1"/>
</dbReference>
<keyword evidence="9 15" id="KW-0418">Kinase</keyword>
<dbReference type="PANTHER" id="PTHR22749">
    <property type="entry name" value="RIBOFLAVIN KINASE/FMN ADENYLYLTRANSFERASE"/>
    <property type="match status" value="1"/>
</dbReference>
<organism evidence="17 18">
    <name type="scientific">Oceanococcus atlanticus</name>
    <dbReference type="NCBI Taxonomy" id="1317117"/>
    <lineage>
        <taxon>Bacteria</taxon>
        <taxon>Pseudomonadati</taxon>
        <taxon>Pseudomonadota</taxon>
        <taxon>Gammaproteobacteria</taxon>
        <taxon>Chromatiales</taxon>
        <taxon>Oceanococcaceae</taxon>
        <taxon>Oceanococcus</taxon>
    </lineage>
</organism>
<dbReference type="STRING" id="1317117.ATO7_03100"/>
<keyword evidence="6 15" id="KW-0808">Transferase</keyword>
<dbReference type="UniPathway" id="UPA00277">
    <property type="reaction ID" value="UER00407"/>
</dbReference>
<dbReference type="EC" id="2.7.1.26" evidence="15"/>
<dbReference type="GO" id="GO:0009231">
    <property type="term" value="P:riboflavin biosynthetic process"/>
    <property type="evidence" value="ECO:0007669"/>
    <property type="project" value="InterPro"/>
</dbReference>
<accession>A0A1Y1SI03</accession>
<evidence type="ECO:0000256" key="10">
    <source>
        <dbReference type="ARBA" id="ARBA00022827"/>
    </source>
</evidence>
<dbReference type="CDD" id="cd02064">
    <property type="entry name" value="FAD_synthetase_N"/>
    <property type="match status" value="1"/>
</dbReference>
<keyword evidence="8 15" id="KW-0547">Nucleotide-binding</keyword>
<evidence type="ECO:0000256" key="13">
    <source>
        <dbReference type="ARBA" id="ARBA00047880"/>
    </source>
</evidence>
<dbReference type="Proteomes" id="UP000192342">
    <property type="component" value="Unassembled WGS sequence"/>
</dbReference>
<evidence type="ECO:0000256" key="12">
    <source>
        <dbReference type="ARBA" id="ARBA00023268"/>
    </source>
</evidence>
<name>A0A1Y1SI03_9GAMM</name>
<evidence type="ECO:0000256" key="14">
    <source>
        <dbReference type="ARBA" id="ARBA00049494"/>
    </source>
</evidence>
<evidence type="ECO:0000256" key="1">
    <source>
        <dbReference type="ARBA" id="ARBA00002121"/>
    </source>
</evidence>
<dbReference type="InterPro" id="IPR002606">
    <property type="entry name" value="Riboflavin_kinase_bac"/>
</dbReference>
<evidence type="ECO:0000256" key="2">
    <source>
        <dbReference type="ARBA" id="ARBA00004726"/>
    </source>
</evidence>
<evidence type="ECO:0000259" key="16">
    <source>
        <dbReference type="SMART" id="SM00904"/>
    </source>
</evidence>
<comment type="function">
    <text evidence="1">Catalyzes the phosphorylation of riboflavin to FMN followed by the adenylation of FMN to FAD.</text>
</comment>
<dbReference type="GO" id="GO:0009398">
    <property type="term" value="P:FMN biosynthetic process"/>
    <property type="evidence" value="ECO:0007669"/>
    <property type="project" value="UniProtKB-UniRule"/>
</dbReference>
<dbReference type="GO" id="GO:0006747">
    <property type="term" value="P:FAD biosynthetic process"/>
    <property type="evidence" value="ECO:0007669"/>
    <property type="project" value="UniProtKB-UniRule"/>
</dbReference>
<evidence type="ECO:0000256" key="4">
    <source>
        <dbReference type="ARBA" id="ARBA00022630"/>
    </source>
</evidence>
<keyword evidence="4 15" id="KW-0285">Flavoprotein</keyword>
<dbReference type="SUPFAM" id="SSF52374">
    <property type="entry name" value="Nucleotidylyl transferase"/>
    <property type="match status" value="1"/>
</dbReference>
<dbReference type="PIRSF" id="PIRSF004491">
    <property type="entry name" value="FAD_Synth"/>
    <property type="match status" value="1"/>
</dbReference>
<dbReference type="GO" id="GO:0003919">
    <property type="term" value="F:FMN adenylyltransferase activity"/>
    <property type="evidence" value="ECO:0007669"/>
    <property type="project" value="UniProtKB-UniRule"/>
</dbReference>